<dbReference type="PANTHER" id="PTHR44981">
    <property type="entry name" value="PERICENTRIN-LIKE PROTEIN, ISOFORM F"/>
    <property type="match status" value="1"/>
</dbReference>
<accession>A0A813XMT7</accession>
<dbReference type="GO" id="GO:0005737">
    <property type="term" value="C:cytoplasm"/>
    <property type="evidence" value="ECO:0007669"/>
    <property type="project" value="UniProtKB-ARBA"/>
</dbReference>
<comment type="caution">
    <text evidence="7">The sequence shown here is derived from an EMBL/GenBank/DDBJ whole genome shotgun (WGS) entry which is preliminary data.</text>
</comment>
<evidence type="ECO:0000313" key="9">
    <source>
        <dbReference type="Proteomes" id="UP000663829"/>
    </source>
</evidence>
<keyword evidence="5" id="KW-0206">Cytoskeleton</keyword>
<dbReference type="InterPro" id="IPR028745">
    <property type="entry name" value="AKAP9/Pericentrin"/>
</dbReference>
<dbReference type="AlphaFoldDB" id="A0A813XMT7"/>
<feature type="domain" description="Pericentrin/AKAP-450 centrosomal targeting" evidence="6">
    <location>
        <begin position="336"/>
        <end position="430"/>
    </location>
</feature>
<evidence type="ECO:0000256" key="3">
    <source>
        <dbReference type="ARBA" id="ARBA00022553"/>
    </source>
</evidence>
<dbReference type="OrthoDB" id="2020852at2759"/>
<reference evidence="7" key="1">
    <citation type="submission" date="2021-02" db="EMBL/GenBank/DDBJ databases">
        <authorList>
            <person name="Nowell W R."/>
        </authorList>
    </citation>
    <scope>NUCLEOTIDE SEQUENCE</scope>
</reference>
<dbReference type="GO" id="GO:0007165">
    <property type="term" value="P:signal transduction"/>
    <property type="evidence" value="ECO:0007669"/>
    <property type="project" value="InterPro"/>
</dbReference>
<evidence type="ECO:0000313" key="7">
    <source>
        <dbReference type="EMBL" id="CAF0873790.1"/>
    </source>
</evidence>
<dbReference type="PANTHER" id="PTHR44981:SF2">
    <property type="entry name" value="PERICENTRIN-LIKE PROTEIN, ISOFORM F"/>
    <property type="match status" value="1"/>
</dbReference>
<evidence type="ECO:0000256" key="2">
    <source>
        <dbReference type="ARBA" id="ARBA00022490"/>
    </source>
</evidence>
<dbReference type="InterPro" id="IPR019528">
    <property type="entry name" value="PACT_domain"/>
</dbReference>
<dbReference type="Proteomes" id="UP000681722">
    <property type="component" value="Unassembled WGS sequence"/>
</dbReference>
<evidence type="ECO:0000259" key="6">
    <source>
        <dbReference type="Pfam" id="PF10495"/>
    </source>
</evidence>
<organism evidence="7 9">
    <name type="scientific">Didymodactylos carnosus</name>
    <dbReference type="NCBI Taxonomy" id="1234261"/>
    <lineage>
        <taxon>Eukaryota</taxon>
        <taxon>Metazoa</taxon>
        <taxon>Spiralia</taxon>
        <taxon>Gnathifera</taxon>
        <taxon>Rotifera</taxon>
        <taxon>Eurotatoria</taxon>
        <taxon>Bdelloidea</taxon>
        <taxon>Philodinida</taxon>
        <taxon>Philodinidae</taxon>
        <taxon>Didymodactylos</taxon>
    </lineage>
</organism>
<dbReference type="EMBL" id="CAJOBC010001171">
    <property type="protein sequence ID" value="CAF3660924.1"/>
    <property type="molecule type" value="Genomic_DNA"/>
</dbReference>
<sequence>MSRENSSSTSTAITIDWKGKCEQLEFEHQLEIERIRTHYEHELKDKITDISSQLKHEYDYRLNELSRHYEQQQQQQQQQQNLILNSTLPYDNTIDEQISEQLRIAQQYENDEQKIINNFYLLQQQQLTDENDNIDIENLKHLVSKLHTEGVQVLTLSELLLLQLNGVHFPESIKQLYDENNSLRELISNFNINNISAVENDNWRSTLIRCLVDIFSNEQQYRLNNLSMNNSDNEKSKQLEQEIHHMCNYQKDALDKLFSQERLSLIKELNDTKQQLFYIREQFKLIQQNLRHDLRFNDQNKRLILSTSYDDDINSFIYDKKIPYEYQKRILKLYFKYLKAESYRKALIYQKRYLIILLSGYEDTEKYALNEILRLKQNLTIPTSSALRYGKYQQQTKSYSRKTNNLLFLFRSRVRAVIAIIRMKYLLNKWRQRLALC</sequence>
<keyword evidence="3" id="KW-0597">Phosphoprotein</keyword>
<dbReference type="GO" id="GO:0005813">
    <property type="term" value="C:centrosome"/>
    <property type="evidence" value="ECO:0007669"/>
    <property type="project" value="UniProtKB-SubCell"/>
</dbReference>
<dbReference type="GO" id="GO:0060090">
    <property type="term" value="F:molecular adaptor activity"/>
    <property type="evidence" value="ECO:0007669"/>
    <property type="project" value="InterPro"/>
</dbReference>
<gene>
    <name evidence="7" type="ORF">GPM918_LOCUS7240</name>
    <name evidence="8" type="ORF">SRO942_LOCUS7240</name>
</gene>
<keyword evidence="4" id="KW-0175">Coiled coil</keyword>
<dbReference type="EMBL" id="CAJNOQ010001171">
    <property type="protein sequence ID" value="CAF0873790.1"/>
    <property type="molecule type" value="Genomic_DNA"/>
</dbReference>
<keyword evidence="9" id="KW-1185">Reference proteome</keyword>
<name>A0A813XMT7_9BILA</name>
<evidence type="ECO:0000256" key="1">
    <source>
        <dbReference type="ARBA" id="ARBA00004300"/>
    </source>
</evidence>
<comment type="subcellular location">
    <subcellularLocation>
        <location evidence="1">Cytoplasm</location>
        <location evidence="1">Cytoskeleton</location>
        <location evidence="1">Microtubule organizing center</location>
        <location evidence="1">Centrosome</location>
    </subcellularLocation>
</comment>
<dbReference type="Proteomes" id="UP000663829">
    <property type="component" value="Unassembled WGS sequence"/>
</dbReference>
<evidence type="ECO:0000256" key="5">
    <source>
        <dbReference type="ARBA" id="ARBA00023212"/>
    </source>
</evidence>
<proteinExistence type="predicted"/>
<keyword evidence="2" id="KW-0963">Cytoplasm</keyword>
<evidence type="ECO:0000313" key="8">
    <source>
        <dbReference type="EMBL" id="CAF3660924.1"/>
    </source>
</evidence>
<dbReference type="Pfam" id="PF10495">
    <property type="entry name" value="PACT_coil_coil"/>
    <property type="match status" value="1"/>
</dbReference>
<evidence type="ECO:0000256" key="4">
    <source>
        <dbReference type="ARBA" id="ARBA00023054"/>
    </source>
</evidence>
<protein>
    <recommendedName>
        <fullName evidence="6">Pericentrin/AKAP-450 centrosomal targeting domain-containing protein</fullName>
    </recommendedName>
</protein>